<accession>A0A314XZ43</accession>
<evidence type="ECO:0000313" key="2">
    <source>
        <dbReference type="EMBL" id="PQP97888.1"/>
    </source>
</evidence>
<dbReference type="EMBL" id="PJQY01001957">
    <property type="protein sequence ID" value="PQP97888.1"/>
    <property type="molecule type" value="Genomic_DNA"/>
</dbReference>
<comment type="caution">
    <text evidence="2">The sequence shown here is derived from an EMBL/GenBank/DDBJ whole genome shotgun (WGS) entry which is preliminary data.</text>
</comment>
<dbReference type="AlphaFoldDB" id="A0A314XZ43"/>
<feature type="region of interest" description="Disordered" evidence="1">
    <location>
        <begin position="91"/>
        <end position="139"/>
    </location>
</feature>
<organism evidence="2 3">
    <name type="scientific">Prunus yedoensis var. nudiflora</name>
    <dbReference type="NCBI Taxonomy" id="2094558"/>
    <lineage>
        <taxon>Eukaryota</taxon>
        <taxon>Viridiplantae</taxon>
        <taxon>Streptophyta</taxon>
        <taxon>Embryophyta</taxon>
        <taxon>Tracheophyta</taxon>
        <taxon>Spermatophyta</taxon>
        <taxon>Magnoliopsida</taxon>
        <taxon>eudicotyledons</taxon>
        <taxon>Gunneridae</taxon>
        <taxon>Pentapetalae</taxon>
        <taxon>rosids</taxon>
        <taxon>fabids</taxon>
        <taxon>Rosales</taxon>
        <taxon>Rosaceae</taxon>
        <taxon>Amygdaloideae</taxon>
        <taxon>Amygdaleae</taxon>
        <taxon>Prunus</taxon>
    </lineage>
</organism>
<dbReference type="Proteomes" id="UP000250321">
    <property type="component" value="Unassembled WGS sequence"/>
</dbReference>
<name>A0A314XZ43_PRUYE</name>
<sequence length="272" mass="29854">MDIEVASPSLAKDVLQEVMTSSTAMDNGIRDLTKEVLVEVGTQKTMATGLLDSGRRVQLPAISSGEGMIASTAQNDNPFNFMPIIEQTVGKVKGRGRGRPRRVGTESASPSIQGISGSSVKRKHPATHHDVGDCEQGQPVVHGKRRLRVMYTLAVQFTVAFSSDHHPILIASDNPQDAKNRPPRGRRQFQFEEAWTIDADCSEVVRQSWQHMVSPIHNLVNYATCLTGWSAQNFGQVPRKIKELRARLGNLQSEAPSAQNFHAQFAPPVHSS</sequence>
<feature type="compositionally biased region" description="Polar residues" evidence="1">
    <location>
        <begin position="106"/>
        <end position="119"/>
    </location>
</feature>
<dbReference type="OrthoDB" id="1305983at2759"/>
<feature type="compositionally biased region" description="Basic residues" evidence="1">
    <location>
        <begin position="92"/>
        <end position="102"/>
    </location>
</feature>
<reference evidence="2 3" key="1">
    <citation type="submission" date="2018-02" db="EMBL/GenBank/DDBJ databases">
        <title>Draft genome of wild Prunus yedoensis var. nudiflora.</title>
        <authorList>
            <person name="Baek S."/>
            <person name="Kim J.-H."/>
            <person name="Choi K."/>
            <person name="Kim G.-B."/>
            <person name="Cho A."/>
            <person name="Jang H."/>
            <person name="Shin C.-H."/>
            <person name="Yu H.-J."/>
            <person name="Mun J.-H."/>
        </authorList>
    </citation>
    <scope>NUCLEOTIDE SEQUENCE [LARGE SCALE GENOMIC DNA]</scope>
    <source>
        <strain evidence="3">cv. Jeju island</strain>
        <tissue evidence="2">Leaf</tissue>
    </source>
</reference>
<evidence type="ECO:0000256" key="1">
    <source>
        <dbReference type="SAM" id="MobiDB-lite"/>
    </source>
</evidence>
<evidence type="ECO:0000313" key="3">
    <source>
        <dbReference type="Proteomes" id="UP000250321"/>
    </source>
</evidence>
<proteinExistence type="predicted"/>
<protein>
    <submittedName>
        <fullName evidence="2">Uncharacterized protein</fullName>
    </submittedName>
</protein>
<keyword evidence="3" id="KW-1185">Reference proteome</keyword>
<gene>
    <name evidence="2" type="ORF">Pyn_09536</name>
</gene>